<evidence type="ECO:0000256" key="1">
    <source>
        <dbReference type="ARBA" id="ARBA00004370"/>
    </source>
</evidence>
<name>A0A9J5Z1K9_SOLCO</name>
<keyword evidence="8" id="KW-1185">Reference proteome</keyword>
<evidence type="ECO:0000313" key="7">
    <source>
        <dbReference type="EMBL" id="KAG5605856.1"/>
    </source>
</evidence>
<sequence>MRMIKRMKILYIRQPMRILSWPWKLESNNSSLHVRYCLSKLHLKYHVPEAYKARTLWRVLSYLPTPQAFRFLIRIILREDEATLWILPTCRMNRSDMGFILYFRTGVKVIREDYPLEEPFNSPSTFEKTILFQCHIASNTTVRLIDTWLCKAAMTPTPPFGLIRTIQDVDKELNDLVVAAGTCRKSEHPWRNLLQKKYTPHLTMTIMIPFFQQTTGGVNVIATVVSIYYVDKLGMRLLFLEGGVQMLFCQSSWSDSELGCGDTIKVVVRQSSLRRFTVVATLAASLELLVVVVVGAGEERQEEQFRRRKNKRERREEEGFGGVCLLLSSERREGSTWLGFYAREEKFGLHQQREEGFTGSGCGGLTGAADSRRGKEWCDTGAFG</sequence>
<dbReference type="InterPro" id="IPR005828">
    <property type="entry name" value="MFS_sugar_transport-like"/>
</dbReference>
<comment type="caution">
    <text evidence="7">The sequence shown here is derived from an EMBL/GenBank/DDBJ whole genome shotgun (WGS) entry which is preliminary data.</text>
</comment>
<dbReference type="AlphaFoldDB" id="A0A9J5Z1K9"/>
<evidence type="ECO:0000256" key="5">
    <source>
        <dbReference type="ARBA" id="ARBA00022989"/>
    </source>
</evidence>
<keyword evidence="4" id="KW-0812">Transmembrane</keyword>
<comment type="subcellular location">
    <subcellularLocation>
        <location evidence="1">Membrane</location>
    </subcellularLocation>
</comment>
<dbReference type="GO" id="GO:0015144">
    <property type="term" value="F:carbohydrate transmembrane transporter activity"/>
    <property type="evidence" value="ECO:0007669"/>
    <property type="project" value="InterPro"/>
</dbReference>
<dbReference type="OrthoDB" id="5296287at2759"/>
<keyword evidence="6" id="KW-0472">Membrane</keyword>
<dbReference type="InterPro" id="IPR045262">
    <property type="entry name" value="STP/PLT_plant"/>
</dbReference>
<dbReference type="PANTHER" id="PTHR23500:SF574">
    <property type="entry name" value="SUGAR TRANSPORT PROTEIN 1"/>
    <property type="match status" value="1"/>
</dbReference>
<reference evidence="7 8" key="1">
    <citation type="submission" date="2020-09" db="EMBL/GenBank/DDBJ databases">
        <title>De no assembly of potato wild relative species, Solanum commersonii.</title>
        <authorList>
            <person name="Cho K."/>
        </authorList>
    </citation>
    <scope>NUCLEOTIDE SEQUENCE [LARGE SCALE GENOMIC DNA]</scope>
    <source>
        <strain evidence="7">LZ3.2</strain>
        <tissue evidence="7">Leaf</tissue>
    </source>
</reference>
<keyword evidence="5" id="KW-1133">Transmembrane helix</keyword>
<dbReference type="EMBL" id="JACXVP010000005">
    <property type="protein sequence ID" value="KAG5605856.1"/>
    <property type="molecule type" value="Genomic_DNA"/>
</dbReference>
<evidence type="ECO:0000256" key="3">
    <source>
        <dbReference type="ARBA" id="ARBA00022448"/>
    </source>
</evidence>
<gene>
    <name evidence="7" type="ORF">H5410_027348</name>
</gene>
<evidence type="ECO:0000256" key="2">
    <source>
        <dbReference type="ARBA" id="ARBA00010992"/>
    </source>
</evidence>
<accession>A0A9J5Z1K9</accession>
<evidence type="ECO:0000256" key="6">
    <source>
        <dbReference type="ARBA" id="ARBA00023136"/>
    </source>
</evidence>
<dbReference type="GO" id="GO:0016020">
    <property type="term" value="C:membrane"/>
    <property type="evidence" value="ECO:0007669"/>
    <property type="project" value="UniProtKB-SubCell"/>
</dbReference>
<organism evidence="7 8">
    <name type="scientific">Solanum commersonii</name>
    <name type="common">Commerson's wild potato</name>
    <name type="synonym">Commerson's nightshade</name>
    <dbReference type="NCBI Taxonomy" id="4109"/>
    <lineage>
        <taxon>Eukaryota</taxon>
        <taxon>Viridiplantae</taxon>
        <taxon>Streptophyta</taxon>
        <taxon>Embryophyta</taxon>
        <taxon>Tracheophyta</taxon>
        <taxon>Spermatophyta</taxon>
        <taxon>Magnoliopsida</taxon>
        <taxon>eudicotyledons</taxon>
        <taxon>Gunneridae</taxon>
        <taxon>Pentapetalae</taxon>
        <taxon>asterids</taxon>
        <taxon>lamiids</taxon>
        <taxon>Solanales</taxon>
        <taxon>Solanaceae</taxon>
        <taxon>Solanoideae</taxon>
        <taxon>Solaneae</taxon>
        <taxon>Solanum</taxon>
    </lineage>
</organism>
<evidence type="ECO:0000313" key="8">
    <source>
        <dbReference type="Proteomes" id="UP000824120"/>
    </source>
</evidence>
<dbReference type="Proteomes" id="UP000824120">
    <property type="component" value="Chromosome 5"/>
</dbReference>
<dbReference type="PANTHER" id="PTHR23500">
    <property type="entry name" value="SOLUTE CARRIER FAMILY 2, FACILITATED GLUCOSE TRANSPORTER"/>
    <property type="match status" value="1"/>
</dbReference>
<dbReference type="Pfam" id="PF00083">
    <property type="entry name" value="Sugar_tr"/>
    <property type="match status" value="1"/>
</dbReference>
<protein>
    <submittedName>
        <fullName evidence="7">Uncharacterized protein</fullName>
    </submittedName>
</protein>
<evidence type="ECO:0000256" key="4">
    <source>
        <dbReference type="ARBA" id="ARBA00022692"/>
    </source>
</evidence>
<proteinExistence type="inferred from homology"/>
<comment type="similarity">
    <text evidence="2">Belongs to the major facilitator superfamily. Sugar transporter (TC 2.A.1.1) family.</text>
</comment>
<keyword evidence="3" id="KW-0813">Transport</keyword>